<feature type="non-terminal residue" evidence="2">
    <location>
        <position position="44"/>
    </location>
</feature>
<evidence type="ECO:0000256" key="1">
    <source>
        <dbReference type="SAM" id="MobiDB-lite"/>
    </source>
</evidence>
<feature type="compositionally biased region" description="Low complexity" evidence="1">
    <location>
        <begin position="1"/>
        <end position="27"/>
    </location>
</feature>
<organism evidence="2 3">
    <name type="scientific">Phytophthora cactorum</name>
    <dbReference type="NCBI Taxonomy" id="29920"/>
    <lineage>
        <taxon>Eukaryota</taxon>
        <taxon>Sar</taxon>
        <taxon>Stramenopiles</taxon>
        <taxon>Oomycota</taxon>
        <taxon>Peronosporomycetes</taxon>
        <taxon>Peronosporales</taxon>
        <taxon>Peronosporaceae</taxon>
        <taxon>Phytophthora</taxon>
    </lineage>
</organism>
<sequence length="44" mass="4620">MSRAAYQSCASLSDSSYYPSSQSQQTSEATFTPPVGTSKALAKV</sequence>
<feature type="region of interest" description="Disordered" evidence="1">
    <location>
        <begin position="1"/>
        <end position="44"/>
    </location>
</feature>
<dbReference type="AlphaFoldDB" id="A0A8T1H5G4"/>
<proteinExistence type="predicted"/>
<comment type="caution">
    <text evidence="2">The sequence shown here is derived from an EMBL/GenBank/DDBJ whole genome shotgun (WGS) entry which is preliminary data.</text>
</comment>
<evidence type="ECO:0000313" key="3">
    <source>
        <dbReference type="Proteomes" id="UP000760860"/>
    </source>
</evidence>
<gene>
    <name evidence="2" type="ORF">PC129_g21674</name>
</gene>
<dbReference type="EMBL" id="RCMV01001800">
    <property type="protein sequence ID" value="KAG3206714.1"/>
    <property type="molecule type" value="Genomic_DNA"/>
</dbReference>
<evidence type="ECO:0000313" key="2">
    <source>
        <dbReference type="EMBL" id="KAG3206714.1"/>
    </source>
</evidence>
<protein>
    <submittedName>
        <fullName evidence="2">Uncharacterized protein</fullName>
    </submittedName>
</protein>
<accession>A0A8T1H5G4</accession>
<reference evidence="2" key="1">
    <citation type="submission" date="2018-05" db="EMBL/GenBank/DDBJ databases">
        <title>Effector identification in a new, highly contiguous assembly of the strawberry crown rot pathogen Phytophthora cactorum.</title>
        <authorList>
            <person name="Armitage A.D."/>
            <person name="Nellist C.F."/>
            <person name="Bates H."/>
            <person name="Vickerstaff R.J."/>
            <person name="Harrison R.J."/>
        </authorList>
    </citation>
    <scope>NUCLEOTIDE SEQUENCE</scope>
    <source>
        <strain evidence="2">P421</strain>
    </source>
</reference>
<name>A0A8T1H5G4_9STRA</name>
<dbReference type="Proteomes" id="UP000760860">
    <property type="component" value="Unassembled WGS sequence"/>
</dbReference>